<dbReference type="AlphaFoldDB" id="A0A543NJ37"/>
<feature type="transmembrane region" description="Helical" evidence="10">
    <location>
        <begin position="333"/>
        <end position="355"/>
    </location>
</feature>
<evidence type="ECO:0000256" key="8">
    <source>
        <dbReference type="ARBA" id="ARBA00023214"/>
    </source>
</evidence>
<evidence type="ECO:0000256" key="3">
    <source>
        <dbReference type="ARBA" id="ARBA00022692"/>
    </source>
</evidence>
<keyword evidence="3 10" id="KW-0812">Transmembrane</keyword>
<proteinExistence type="predicted"/>
<keyword evidence="9" id="KW-0407">Ion channel</keyword>
<dbReference type="Pfam" id="PF00654">
    <property type="entry name" value="Voltage_CLC"/>
    <property type="match status" value="1"/>
</dbReference>
<name>A0A543NJ37_9ACTN</name>
<dbReference type="InterPro" id="IPR050368">
    <property type="entry name" value="ClC-type_chloride_channel"/>
</dbReference>
<feature type="transmembrane region" description="Helical" evidence="10">
    <location>
        <begin position="35"/>
        <end position="61"/>
    </location>
</feature>
<evidence type="ECO:0000256" key="9">
    <source>
        <dbReference type="ARBA" id="ARBA00023303"/>
    </source>
</evidence>
<keyword evidence="8" id="KW-0868">Chloride</keyword>
<comment type="caution">
    <text evidence="11">The sequence shown here is derived from an EMBL/GenBank/DDBJ whole genome shotgun (WGS) entry which is preliminary data.</text>
</comment>
<feature type="transmembrane region" description="Helical" evidence="10">
    <location>
        <begin position="424"/>
        <end position="445"/>
    </location>
</feature>
<feature type="transmembrane region" description="Helical" evidence="10">
    <location>
        <begin position="223"/>
        <end position="248"/>
    </location>
</feature>
<evidence type="ECO:0000256" key="6">
    <source>
        <dbReference type="ARBA" id="ARBA00023136"/>
    </source>
</evidence>
<dbReference type="GO" id="GO:0034707">
    <property type="term" value="C:chloride channel complex"/>
    <property type="evidence" value="ECO:0007669"/>
    <property type="project" value="UniProtKB-KW"/>
</dbReference>
<reference evidence="11 12" key="1">
    <citation type="submission" date="2019-06" db="EMBL/GenBank/DDBJ databases">
        <title>Sequencing the genomes of 1000 actinobacteria strains.</title>
        <authorList>
            <person name="Klenk H.-P."/>
        </authorList>
    </citation>
    <scope>NUCLEOTIDE SEQUENCE [LARGE SCALE GENOMIC DNA]</scope>
    <source>
        <strain evidence="11 12">DSM 45015</strain>
    </source>
</reference>
<dbReference type="PRINTS" id="PR00762">
    <property type="entry name" value="CLCHANNEL"/>
</dbReference>
<keyword evidence="6 10" id="KW-0472">Membrane</keyword>
<feature type="transmembrane region" description="Helical" evidence="10">
    <location>
        <begin position="392"/>
        <end position="418"/>
    </location>
</feature>
<keyword evidence="4 10" id="KW-1133">Transmembrane helix</keyword>
<dbReference type="PANTHER" id="PTHR43427">
    <property type="entry name" value="CHLORIDE CHANNEL PROTEIN CLC-E"/>
    <property type="match status" value="1"/>
</dbReference>
<keyword evidence="5" id="KW-0406">Ion transport</keyword>
<dbReference type="InterPro" id="IPR014743">
    <property type="entry name" value="Cl-channel_core"/>
</dbReference>
<keyword evidence="2" id="KW-0813">Transport</keyword>
<keyword evidence="7" id="KW-0869">Chloride channel</keyword>
<evidence type="ECO:0000256" key="4">
    <source>
        <dbReference type="ARBA" id="ARBA00022989"/>
    </source>
</evidence>
<dbReference type="FunFam" id="1.10.3080.10:FF:000018">
    <property type="entry name" value="Chloride transporter, ClC family"/>
    <property type="match status" value="1"/>
</dbReference>
<dbReference type="Gene3D" id="1.10.3080.10">
    <property type="entry name" value="Clc chloride channel"/>
    <property type="match status" value="1"/>
</dbReference>
<dbReference type="InterPro" id="IPR001807">
    <property type="entry name" value="ClC"/>
</dbReference>
<dbReference type="PANTHER" id="PTHR43427:SF6">
    <property type="entry name" value="CHLORIDE CHANNEL PROTEIN CLC-E"/>
    <property type="match status" value="1"/>
</dbReference>
<dbReference type="GO" id="GO:0005254">
    <property type="term" value="F:chloride channel activity"/>
    <property type="evidence" value="ECO:0007669"/>
    <property type="project" value="UniProtKB-KW"/>
</dbReference>
<dbReference type="CDD" id="cd00400">
    <property type="entry name" value="Voltage_gated_ClC"/>
    <property type="match status" value="1"/>
</dbReference>
<accession>A0A543NJ37</accession>
<dbReference type="SUPFAM" id="SSF81340">
    <property type="entry name" value="Clc chloride channel"/>
    <property type="match status" value="1"/>
</dbReference>
<dbReference type="Proteomes" id="UP000317422">
    <property type="component" value="Unassembled WGS sequence"/>
</dbReference>
<evidence type="ECO:0000256" key="5">
    <source>
        <dbReference type="ARBA" id="ARBA00023065"/>
    </source>
</evidence>
<evidence type="ECO:0000256" key="7">
    <source>
        <dbReference type="ARBA" id="ARBA00023173"/>
    </source>
</evidence>
<protein>
    <submittedName>
        <fullName evidence="11">CIC family chloride channel protein</fullName>
    </submittedName>
</protein>
<feature type="transmembrane region" description="Helical" evidence="10">
    <location>
        <begin position="302"/>
        <end position="321"/>
    </location>
</feature>
<evidence type="ECO:0000256" key="10">
    <source>
        <dbReference type="SAM" id="Phobius"/>
    </source>
</evidence>
<comment type="subcellular location">
    <subcellularLocation>
        <location evidence="1">Membrane</location>
        <topology evidence="1">Multi-pass membrane protein</topology>
    </subcellularLocation>
</comment>
<keyword evidence="12" id="KW-1185">Reference proteome</keyword>
<sequence length="471" mass="48926">MSHNVPMKFTHLRPDNRTSAARLLRLPNHSLSWRIPWGLLALALTIGVGSGLGAVAFRWLIDTFTLLFSGHEDYAAAGHAAHPYVPQLGMWFLLLVPPLGGLLYGPLIEKFANEARGHGVPEVMASVTHDGGRIAPRVVLVKSLASALCIGSGGSVGKEGPIVQIGSALGSVFGRLARMDGSRLRLLVACGAAGGIAATFNAPLAGVFFAMELILGEFTVRTFGLLVLSSATASVLSRVLVGGELFLTLPPFDVDHPAEYLLFAGVGVAAGAVGAGFARLLYLVEDTVARIWRGPEWLRPAAGGLLLGALLLALPQLYGVGYPALRNAIEGQYVLWFLLALLVGKMLATSLTLGIGGSGGVFAPSLFLGAVFGTACGMLMHSVAPALAGPAGAYGVVGMGAVFAGATRAPITATIVIVELTGEYALLLPLMLAVVLATGVSRLLSAETIYTMKLRRREAEPDLSPLPAARG</sequence>
<organism evidence="11 12">
    <name type="scientific">Haloactinospora alba</name>
    <dbReference type="NCBI Taxonomy" id="405555"/>
    <lineage>
        <taxon>Bacteria</taxon>
        <taxon>Bacillati</taxon>
        <taxon>Actinomycetota</taxon>
        <taxon>Actinomycetes</taxon>
        <taxon>Streptosporangiales</taxon>
        <taxon>Nocardiopsidaceae</taxon>
        <taxon>Haloactinospora</taxon>
    </lineage>
</organism>
<dbReference type="EMBL" id="VFQC01000001">
    <property type="protein sequence ID" value="TQN31863.1"/>
    <property type="molecule type" value="Genomic_DNA"/>
</dbReference>
<gene>
    <name evidence="11" type="ORF">FHX37_1784</name>
</gene>
<feature type="transmembrane region" description="Helical" evidence="10">
    <location>
        <begin position="88"/>
        <end position="107"/>
    </location>
</feature>
<evidence type="ECO:0000256" key="1">
    <source>
        <dbReference type="ARBA" id="ARBA00004141"/>
    </source>
</evidence>
<evidence type="ECO:0000313" key="12">
    <source>
        <dbReference type="Proteomes" id="UP000317422"/>
    </source>
</evidence>
<feature type="transmembrane region" description="Helical" evidence="10">
    <location>
        <begin position="260"/>
        <end position="282"/>
    </location>
</feature>
<feature type="transmembrane region" description="Helical" evidence="10">
    <location>
        <begin position="361"/>
        <end position="380"/>
    </location>
</feature>
<evidence type="ECO:0000256" key="2">
    <source>
        <dbReference type="ARBA" id="ARBA00022448"/>
    </source>
</evidence>
<evidence type="ECO:0000313" key="11">
    <source>
        <dbReference type="EMBL" id="TQN31863.1"/>
    </source>
</evidence>
<feature type="transmembrane region" description="Helical" evidence="10">
    <location>
        <begin position="186"/>
        <end position="211"/>
    </location>
</feature>